<dbReference type="InterPro" id="IPR013424">
    <property type="entry name" value="Ice-binding_C"/>
</dbReference>
<organism evidence="3 4">
    <name type="scientific">Candidatus Accumulibacter phosphatis</name>
    <dbReference type="NCBI Taxonomy" id="327160"/>
    <lineage>
        <taxon>Bacteria</taxon>
        <taxon>Pseudomonadati</taxon>
        <taxon>Pseudomonadota</taxon>
        <taxon>Betaproteobacteria</taxon>
        <taxon>Candidatus Accumulibacter</taxon>
    </lineage>
</organism>
<feature type="domain" description="Ice-binding protein C-terminal" evidence="2">
    <location>
        <begin position="179"/>
        <end position="201"/>
    </location>
</feature>
<dbReference type="Proteomes" id="UP000342300">
    <property type="component" value="Unassembled WGS sequence"/>
</dbReference>
<name>A0A6A7RQ28_9PROT</name>
<dbReference type="Pfam" id="PF07589">
    <property type="entry name" value="PEP-CTERM"/>
    <property type="match status" value="1"/>
</dbReference>
<gene>
    <name evidence="3" type="ORF">CRU78_03600</name>
</gene>
<dbReference type="EMBL" id="PDHS01000075">
    <property type="protein sequence ID" value="MQM29667.1"/>
    <property type="molecule type" value="Genomic_DNA"/>
</dbReference>
<dbReference type="NCBIfam" id="TIGR02595">
    <property type="entry name" value="PEP_CTERM"/>
    <property type="match status" value="1"/>
</dbReference>
<evidence type="ECO:0000313" key="3">
    <source>
        <dbReference type="EMBL" id="MQM29667.1"/>
    </source>
</evidence>
<comment type="caution">
    <text evidence="3">The sequence shown here is derived from an EMBL/GenBank/DDBJ whole genome shotgun (WGS) entry which is preliminary data.</text>
</comment>
<evidence type="ECO:0000256" key="1">
    <source>
        <dbReference type="SAM" id="SignalP"/>
    </source>
</evidence>
<dbReference type="AlphaFoldDB" id="A0A6A7RQ28"/>
<accession>A0A6A7RQ28</accession>
<keyword evidence="1" id="KW-0732">Signal</keyword>
<feature type="signal peptide" evidence="1">
    <location>
        <begin position="1"/>
        <end position="24"/>
    </location>
</feature>
<evidence type="ECO:0000259" key="2">
    <source>
        <dbReference type="Pfam" id="PF07589"/>
    </source>
</evidence>
<reference evidence="3 4" key="1">
    <citation type="submission" date="2017-09" db="EMBL/GenBank/DDBJ databases">
        <title>Metagenomic Analysis Reveals Denitrifying Candidatus Accumulibacter and Flanking Population as a Source of N2O.</title>
        <authorList>
            <person name="Gao H."/>
            <person name="Mao Y."/>
            <person name="Zhao X."/>
            <person name="Liu W.-T."/>
            <person name="Zhang T."/>
            <person name="Wells G."/>
        </authorList>
    </citation>
    <scope>NUCLEOTIDE SEQUENCE [LARGE SCALE GENOMIC DNA]</scope>
    <source>
        <strain evidence="3">CANDO_2_IC</strain>
    </source>
</reference>
<evidence type="ECO:0000313" key="4">
    <source>
        <dbReference type="Proteomes" id="UP000342300"/>
    </source>
</evidence>
<protein>
    <recommendedName>
        <fullName evidence="2">Ice-binding protein C-terminal domain-containing protein</fullName>
    </recommendedName>
</protein>
<feature type="chain" id="PRO_5025550813" description="Ice-binding protein C-terminal domain-containing protein" evidence="1">
    <location>
        <begin position="25"/>
        <end position="203"/>
    </location>
</feature>
<proteinExistence type="predicted"/>
<sequence length="203" mass="20609">MKKFSLLSGVVAVGLALNAGVARAAFIDGTVAFFDGFTTSALPSAPTHSIVSGLTTFGVKAVADTQNSGTGDFAGLPLLANAFAFDVNALPTLFFTTTDFTFTLLSATQSFSKPLGCDQGRCEDAIGLSISGLVSHPHFDATPFMGSWTAKGFCEGSAGECTNAVTGEWSASIATTASPVPVPATLALLGIGLVAMLGTRRSS</sequence>